<dbReference type="InterPro" id="IPR001313">
    <property type="entry name" value="Pumilio_RNA-bd_rpt"/>
</dbReference>
<keyword evidence="1" id="KW-0677">Repeat</keyword>
<evidence type="ECO:0000256" key="1">
    <source>
        <dbReference type="ARBA" id="ARBA00022737"/>
    </source>
</evidence>
<gene>
    <name evidence="2" type="primary">ORF42780</name>
</gene>
<accession>A0A0B6Z126</accession>
<feature type="non-terminal residue" evidence="2">
    <location>
        <position position="98"/>
    </location>
</feature>
<feature type="non-terminal residue" evidence="2">
    <location>
        <position position="1"/>
    </location>
</feature>
<organism evidence="2">
    <name type="scientific">Arion vulgaris</name>
    <dbReference type="NCBI Taxonomy" id="1028688"/>
    <lineage>
        <taxon>Eukaryota</taxon>
        <taxon>Metazoa</taxon>
        <taxon>Spiralia</taxon>
        <taxon>Lophotrochozoa</taxon>
        <taxon>Mollusca</taxon>
        <taxon>Gastropoda</taxon>
        <taxon>Heterobranchia</taxon>
        <taxon>Euthyneura</taxon>
        <taxon>Panpulmonata</taxon>
        <taxon>Eupulmonata</taxon>
        <taxon>Stylommatophora</taxon>
        <taxon>Helicina</taxon>
        <taxon>Arionoidea</taxon>
        <taxon>Arionidae</taxon>
        <taxon>Arion</taxon>
    </lineage>
</organism>
<sequence>FKEALLTAFHCQEPVERQIKIVPLIASLQTYDVFFNEQDPDKETEQEVSNMNVLKTVNIHGSLLLQQLLQFTKPKLIVSSVLDLSPAELMCLCCDKCG</sequence>
<dbReference type="GO" id="GO:0003723">
    <property type="term" value="F:RNA binding"/>
    <property type="evidence" value="ECO:0007669"/>
    <property type="project" value="InterPro"/>
</dbReference>
<dbReference type="Pfam" id="PF22493">
    <property type="entry name" value="PUF_NOP9"/>
    <property type="match status" value="1"/>
</dbReference>
<dbReference type="EMBL" id="HACG01014761">
    <property type="protein sequence ID" value="CEK61626.1"/>
    <property type="molecule type" value="Transcribed_RNA"/>
</dbReference>
<dbReference type="AlphaFoldDB" id="A0A0B6Z126"/>
<evidence type="ECO:0000313" key="2">
    <source>
        <dbReference type="EMBL" id="CEK61626.1"/>
    </source>
</evidence>
<proteinExistence type="predicted"/>
<name>A0A0B6Z126_9EUPU</name>
<reference evidence="2" key="1">
    <citation type="submission" date="2014-12" db="EMBL/GenBank/DDBJ databases">
        <title>Insight into the proteome of Arion vulgaris.</title>
        <authorList>
            <person name="Aradska J."/>
            <person name="Bulat T."/>
            <person name="Smidak R."/>
            <person name="Sarate P."/>
            <person name="Gangsoo J."/>
            <person name="Sialana F."/>
            <person name="Bilban M."/>
            <person name="Lubec G."/>
        </authorList>
    </citation>
    <scope>NUCLEOTIDE SEQUENCE</scope>
    <source>
        <tissue evidence="2">Skin</tissue>
    </source>
</reference>
<protein>
    <submittedName>
        <fullName evidence="2">Uncharacterized protein</fullName>
    </submittedName>
</protein>